<evidence type="ECO:0000256" key="1">
    <source>
        <dbReference type="SAM" id="MobiDB-lite"/>
    </source>
</evidence>
<dbReference type="RefSeq" id="WP_373392807.1">
    <property type="nucleotide sequence ID" value="NZ_JBCFQJ010000018.1"/>
</dbReference>
<evidence type="ECO:0000313" key="4">
    <source>
        <dbReference type="Proteomes" id="UP001574170"/>
    </source>
</evidence>
<organism evidence="3 4">
    <name type="scientific">Flavobacterium magnesitis</name>
    <dbReference type="NCBI Taxonomy" id="3138077"/>
    <lineage>
        <taxon>Bacteria</taxon>
        <taxon>Pseudomonadati</taxon>
        <taxon>Bacteroidota</taxon>
        <taxon>Flavobacteriia</taxon>
        <taxon>Flavobacteriales</taxon>
        <taxon>Flavobacteriaceae</taxon>
        <taxon>Flavobacterium</taxon>
    </lineage>
</organism>
<name>A0ABV4TN78_9FLAO</name>
<keyword evidence="2" id="KW-0732">Signal</keyword>
<feature type="chain" id="PRO_5045768737" description="Quinol oxidase subunit 4" evidence="2">
    <location>
        <begin position="27"/>
        <end position="64"/>
    </location>
</feature>
<dbReference type="Proteomes" id="UP001574170">
    <property type="component" value="Unassembled WGS sequence"/>
</dbReference>
<evidence type="ECO:0008006" key="5">
    <source>
        <dbReference type="Google" id="ProtNLM"/>
    </source>
</evidence>
<evidence type="ECO:0000256" key="2">
    <source>
        <dbReference type="SAM" id="SignalP"/>
    </source>
</evidence>
<proteinExistence type="predicted"/>
<dbReference type="EMBL" id="JBCFQK010000025">
    <property type="protein sequence ID" value="MFA9195538.1"/>
    <property type="molecule type" value="Genomic_DNA"/>
</dbReference>
<comment type="caution">
    <text evidence="3">The sequence shown here is derived from an EMBL/GenBank/DDBJ whole genome shotgun (WGS) entry which is preliminary data.</text>
</comment>
<sequence>MKKIQNPRCITIILIAIFSISLSNCAVGIGTRSTNSKSKALPPGQAKKITGAKSAKRYAPGQNK</sequence>
<protein>
    <recommendedName>
        <fullName evidence="5">Quinol oxidase subunit 4</fullName>
    </recommendedName>
</protein>
<evidence type="ECO:0000313" key="3">
    <source>
        <dbReference type="EMBL" id="MFA9195538.1"/>
    </source>
</evidence>
<feature type="signal peptide" evidence="2">
    <location>
        <begin position="1"/>
        <end position="26"/>
    </location>
</feature>
<accession>A0ABV4TN78</accession>
<keyword evidence="4" id="KW-1185">Reference proteome</keyword>
<reference evidence="3 4" key="1">
    <citation type="submission" date="2024-04" db="EMBL/GenBank/DDBJ databases">
        <title>New Clade of Flavobacterium.</title>
        <authorList>
            <person name="Matos L."/>
            <person name="Proenca D.N."/>
            <person name="Fransisco R.M."/>
            <person name="Chung A.P."/>
            <person name="Maccario L."/>
            <person name="Sorensen S.J."/>
            <person name="Morais P.V."/>
        </authorList>
    </citation>
    <scope>NUCLEOTIDE SEQUENCE [LARGE SCALE GENOMIC DNA]</scope>
    <source>
        <strain evidence="3 4">FBOR7N2.3</strain>
    </source>
</reference>
<gene>
    <name evidence="3" type="ORF">AAGV33_14095</name>
</gene>
<feature type="region of interest" description="Disordered" evidence="1">
    <location>
        <begin position="31"/>
        <end position="64"/>
    </location>
</feature>